<proteinExistence type="inferred from homology"/>
<dbReference type="AlphaFoldDB" id="A0A2W2HP42"/>
<dbReference type="PANTHER" id="PTHR43806:SF11">
    <property type="entry name" value="CEREVISIN-RELATED"/>
    <property type="match status" value="1"/>
</dbReference>
<dbReference type="InterPro" id="IPR036852">
    <property type="entry name" value="Peptidase_S8/S53_dom_sf"/>
</dbReference>
<dbReference type="InterPro" id="IPR050131">
    <property type="entry name" value="Peptidase_S8_subtilisin-like"/>
</dbReference>
<reference evidence="6 7" key="1">
    <citation type="submission" date="2018-01" db="EMBL/GenBank/DDBJ databases">
        <title>Draft genome sequence of Sphaerisporangium sp. 7K107.</title>
        <authorList>
            <person name="Sahin N."/>
            <person name="Saygin H."/>
            <person name="Ay H."/>
        </authorList>
    </citation>
    <scope>NUCLEOTIDE SEQUENCE [LARGE SCALE GENOMIC DNA]</scope>
    <source>
        <strain evidence="6 7">7K107</strain>
    </source>
</reference>
<dbReference type="InterPro" id="IPR000209">
    <property type="entry name" value="Peptidase_S8/S53_dom"/>
</dbReference>
<dbReference type="Gene3D" id="3.40.50.200">
    <property type="entry name" value="Peptidase S8/S53 domain"/>
    <property type="match status" value="1"/>
</dbReference>
<dbReference type="Proteomes" id="UP000248544">
    <property type="component" value="Unassembled WGS sequence"/>
</dbReference>
<dbReference type="PANTHER" id="PTHR43806">
    <property type="entry name" value="PEPTIDASE S8"/>
    <property type="match status" value="1"/>
</dbReference>
<sequence length="428" mass="46243">MAMQLNGIVRRETEAFHATRVVVDLKDESLLDKELADLHVHTAEREESEPLGLALRELDGLEAAMENLPNRTELIGLAKKAGEGTYSAHEELTHLDLLLFYIRRKYSGTHSGWHPTVAKERFYENPEGSPYSGGNTGHPRPLKTGESFALPARVDADRPPVRVGVIDTPLFAHEELAGRYLAAHDGLLPRASDWVSFGGHCLLVCSLAAEQAPNAEIVIRPVLDPDTLTTTSWTLAKEMVQAQTDELDVLVMALGGPTADGEEPLVLARACERTPGVVKVAAIGNHGRPDDWWSGAFIGEEIGRSPLDPTVPMWPAAGPTVIGVGALNEEGGRAFFSPSQEEAPWTDCWAPGTNRRGLFLPGDVEMVRMNYDSGTVERTGEITDFGHGYAEWDGTSFATAHVGGAIAAIAQDRGVSAKEAARIHLARG</sequence>
<keyword evidence="2" id="KW-0645">Protease</keyword>
<evidence type="ECO:0000256" key="1">
    <source>
        <dbReference type="ARBA" id="ARBA00011073"/>
    </source>
</evidence>
<feature type="domain" description="Peptidase S8/S53" evidence="5">
    <location>
        <begin position="161"/>
        <end position="412"/>
    </location>
</feature>
<protein>
    <recommendedName>
        <fullName evidence="5">Peptidase S8/S53 domain-containing protein</fullName>
    </recommendedName>
</protein>
<evidence type="ECO:0000259" key="5">
    <source>
        <dbReference type="Pfam" id="PF00082"/>
    </source>
</evidence>
<dbReference type="SUPFAM" id="SSF52743">
    <property type="entry name" value="Subtilisin-like"/>
    <property type="match status" value="1"/>
</dbReference>
<gene>
    <name evidence="6" type="ORF">C1I98_08225</name>
</gene>
<organism evidence="6 7">
    <name type="scientific">Spongiactinospora gelatinilytica</name>
    <dbReference type="NCBI Taxonomy" id="2666298"/>
    <lineage>
        <taxon>Bacteria</taxon>
        <taxon>Bacillati</taxon>
        <taxon>Actinomycetota</taxon>
        <taxon>Actinomycetes</taxon>
        <taxon>Streptosporangiales</taxon>
        <taxon>Streptosporangiaceae</taxon>
        <taxon>Spongiactinospora</taxon>
    </lineage>
</organism>
<dbReference type="GO" id="GO:0004252">
    <property type="term" value="F:serine-type endopeptidase activity"/>
    <property type="evidence" value="ECO:0007669"/>
    <property type="project" value="InterPro"/>
</dbReference>
<keyword evidence="7" id="KW-1185">Reference proteome</keyword>
<keyword evidence="4" id="KW-0720">Serine protease</keyword>
<dbReference type="EMBL" id="POUA01000041">
    <property type="protein sequence ID" value="PZG51548.1"/>
    <property type="molecule type" value="Genomic_DNA"/>
</dbReference>
<dbReference type="RefSeq" id="WP_111166480.1">
    <property type="nucleotide sequence ID" value="NZ_POUA01000041.1"/>
</dbReference>
<keyword evidence="3" id="KW-0378">Hydrolase</keyword>
<comment type="similarity">
    <text evidence="1">Belongs to the peptidase S8 family.</text>
</comment>
<evidence type="ECO:0000256" key="2">
    <source>
        <dbReference type="ARBA" id="ARBA00022670"/>
    </source>
</evidence>
<accession>A0A2W2HP42</accession>
<evidence type="ECO:0000256" key="3">
    <source>
        <dbReference type="ARBA" id="ARBA00022801"/>
    </source>
</evidence>
<dbReference type="CDD" id="cd00306">
    <property type="entry name" value="Peptidases_S8_S53"/>
    <property type="match status" value="1"/>
</dbReference>
<name>A0A2W2HP42_9ACTN</name>
<evidence type="ECO:0000256" key="4">
    <source>
        <dbReference type="ARBA" id="ARBA00022825"/>
    </source>
</evidence>
<evidence type="ECO:0000313" key="7">
    <source>
        <dbReference type="Proteomes" id="UP000248544"/>
    </source>
</evidence>
<comment type="caution">
    <text evidence="6">The sequence shown here is derived from an EMBL/GenBank/DDBJ whole genome shotgun (WGS) entry which is preliminary data.</text>
</comment>
<evidence type="ECO:0000313" key="6">
    <source>
        <dbReference type="EMBL" id="PZG51548.1"/>
    </source>
</evidence>
<dbReference type="Pfam" id="PF00082">
    <property type="entry name" value="Peptidase_S8"/>
    <property type="match status" value="1"/>
</dbReference>
<dbReference type="GO" id="GO:0006508">
    <property type="term" value="P:proteolysis"/>
    <property type="evidence" value="ECO:0007669"/>
    <property type="project" value="UniProtKB-KW"/>
</dbReference>